<organism evidence="3 4">
    <name type="scientific">Filimonas effusa</name>
    <dbReference type="NCBI Taxonomy" id="2508721"/>
    <lineage>
        <taxon>Bacteria</taxon>
        <taxon>Pseudomonadati</taxon>
        <taxon>Bacteroidota</taxon>
        <taxon>Chitinophagia</taxon>
        <taxon>Chitinophagales</taxon>
        <taxon>Chitinophagaceae</taxon>
        <taxon>Filimonas</taxon>
    </lineage>
</organism>
<evidence type="ECO:0000256" key="1">
    <source>
        <dbReference type="SAM" id="SignalP"/>
    </source>
</evidence>
<feature type="domain" description="Fibronectin type-III" evidence="2">
    <location>
        <begin position="915"/>
        <end position="1003"/>
    </location>
</feature>
<accession>A0A4Q1DBP4</accession>
<name>A0A4Q1DBP4_9BACT</name>
<dbReference type="SMART" id="SM00060">
    <property type="entry name" value="FN3"/>
    <property type="match status" value="2"/>
</dbReference>
<dbReference type="InterPro" id="IPR024655">
    <property type="entry name" value="Asl1_glyco_hydro_catalytic"/>
</dbReference>
<dbReference type="Proteomes" id="UP000290545">
    <property type="component" value="Unassembled WGS sequence"/>
</dbReference>
<evidence type="ECO:0000313" key="4">
    <source>
        <dbReference type="Proteomes" id="UP000290545"/>
    </source>
</evidence>
<dbReference type="PANTHER" id="PTHR34154:SF3">
    <property type="entry name" value="ALKALI-SENSITIVE LINKAGE PROTEIN 1"/>
    <property type="match status" value="1"/>
</dbReference>
<comment type="caution">
    <text evidence="3">The sequence shown here is derived from an EMBL/GenBank/DDBJ whole genome shotgun (WGS) entry which is preliminary data.</text>
</comment>
<gene>
    <name evidence="3" type="ORF">ESB13_04170</name>
</gene>
<dbReference type="InterPro" id="IPR013320">
    <property type="entry name" value="ConA-like_dom_sf"/>
</dbReference>
<dbReference type="Pfam" id="PF13385">
    <property type="entry name" value="Laminin_G_3"/>
    <property type="match status" value="1"/>
</dbReference>
<dbReference type="InterPro" id="IPR053183">
    <property type="entry name" value="ASL1"/>
</dbReference>
<dbReference type="Gene3D" id="2.60.20.10">
    <property type="entry name" value="Crystallins"/>
    <property type="match status" value="1"/>
</dbReference>
<keyword evidence="1" id="KW-0732">Signal</keyword>
<dbReference type="InterPro" id="IPR017853">
    <property type="entry name" value="GH"/>
</dbReference>
<sequence>MKKKLLLTSLLSLYCLSKLLAQMPNLPTKATLGNTLLSSKTITSATQVDTVMYPRTLTDYTIEVKAKITSVTGRGLDIEGRNNAFQGFRVSLADTAFRWSTPLNALQSLSTPAAGQDQVIRIAVKNDSAYIFHNGAYIKVNPLTAINDIVNGVETSAGITKDSINLIAGWAGTATNNAGKPGDYGWGYTGTTVTNLFNTANGTSGVRYTDVNATVNTHTLDGNTYNGRLLFLRWDGNTTSGTVYNYPVVLEANTTYDFSLLHAYFSNATGARTITAGIGKTTGIAGRIASHQFVTSGTKTLKREEFVFTSQEAGTYYITINGDWGLFTVGELSLNKIIGGARLVIGKNYPNGAVNMQITSITCDDGAYAPTTLLTGALQNVTISGKVVSRIPATNTNFIVPGKTDFHLTGDYAPFINGTVALNSPDAWLFFDNVKPAVVLSKWMGNISINGAPAANNANVRVAIYKNGAVVIPEGNLVSARAMEIFTQPNLAGTTKQLEIQTYHNNLAAFDNKIRSFILRRGYMATVANNSDGSGYSRVFIANDSDLVVNNMPSGLDTSISFIRIFKWDWESKKGWAGGGTPVDQVNATWFYDWNIGGTPTADHNYVMIRQNGGWPSWEDIRAKQGVNSLSGFNEPDQAEQANMTVDQCIAQWPDMMKSGQRIGSPSPANPTSSWLSSFIGKCDELNYRVDYVTIHCYWNSLTPQGWYNRLKSIYDVVKRPLWITEWNNGANWTGESWPSDENAAFQKQLTDLKGILQVLDTTSFVERYAIYNWVENKRAMVLADTLTPAGKYYAANRSDLAFKTAQEFTHQWHLVAPRIDTSINADDFFKVTLSFKDLNGELGSKYILERLIDGRDTGYTAVSTYTGYAVSGTLTFTDSVYAKASYRVKAYNKAGTQFVSSAVMIVSRDLTPVAPVSLTGTVLSSTRISLSWNAGAYARAYNLKRSLNANGPFTTVLPRTRSFSFTDTALAAGTTYYYIVTSLNSAGESANSTVLQITTNDLVAPAAVMNPRAASGDAKAILTWDFIYDAKYEIARSTTLNGTYAVIATDVDALRFEDLNRTNGTAYYYKIAAYNAAGRSTQTTSLVATPVLGQHLHIGFNEATGTVAADDWGGYHATLFNNATWTNGKENTPGAVSLVKASSSYMQLASGVVSTINNFTIAAWIKLPANQGNNTRLFDFGNGTSTFMVFVPRTGTSVRYKITCATGTYDRYIPFEIPLDTWVHVAISQQGNIFKFYANGELKYSDSAATVKPADMGITTQNFLGRSQFSADAYSDHTYDDFRIYNYALSDQNINDLVNNNTLLVSARSVMNLDDTVKQKTNDNNASIQLYPNPARTYVKVAGLDSRVVNHYSLFSVSGNRIAAGIVKGGTIQLPANLPVGNYIVQITDRTRILATRQIIIIH</sequence>
<dbReference type="InterPro" id="IPR036116">
    <property type="entry name" value="FN3_sf"/>
</dbReference>
<dbReference type="InterPro" id="IPR013783">
    <property type="entry name" value="Ig-like_fold"/>
</dbReference>
<feature type="signal peptide" evidence="1">
    <location>
        <begin position="1"/>
        <end position="21"/>
    </location>
</feature>
<dbReference type="InterPro" id="IPR003961">
    <property type="entry name" value="FN3_dom"/>
</dbReference>
<dbReference type="PROSITE" id="PS50853">
    <property type="entry name" value="FN3"/>
    <property type="match status" value="1"/>
</dbReference>
<dbReference type="SUPFAM" id="SSF49265">
    <property type="entry name" value="Fibronectin type III"/>
    <property type="match status" value="1"/>
</dbReference>
<dbReference type="Gene3D" id="2.60.120.200">
    <property type="match status" value="1"/>
</dbReference>
<dbReference type="Gene3D" id="3.20.20.80">
    <property type="entry name" value="Glycosidases"/>
    <property type="match status" value="1"/>
</dbReference>
<dbReference type="OrthoDB" id="9809583at2"/>
<dbReference type="SUPFAM" id="SSF51445">
    <property type="entry name" value="(Trans)glycosidases"/>
    <property type="match status" value="1"/>
</dbReference>
<dbReference type="GO" id="GO:0005975">
    <property type="term" value="P:carbohydrate metabolic process"/>
    <property type="evidence" value="ECO:0007669"/>
    <property type="project" value="UniProtKB-ARBA"/>
</dbReference>
<dbReference type="NCBIfam" id="TIGR04183">
    <property type="entry name" value="Por_Secre_tail"/>
    <property type="match status" value="1"/>
</dbReference>
<dbReference type="CDD" id="cd00063">
    <property type="entry name" value="FN3"/>
    <property type="match status" value="1"/>
</dbReference>
<proteinExistence type="predicted"/>
<dbReference type="Pfam" id="PF11790">
    <property type="entry name" value="Glyco_hydro_cc"/>
    <property type="match status" value="1"/>
</dbReference>
<dbReference type="PANTHER" id="PTHR34154">
    <property type="entry name" value="ALKALI-SENSITIVE LINKAGE PROTEIN 1"/>
    <property type="match status" value="1"/>
</dbReference>
<protein>
    <submittedName>
        <fullName evidence="3">T9SS type A sorting domain-containing protein</fullName>
    </submittedName>
</protein>
<evidence type="ECO:0000259" key="2">
    <source>
        <dbReference type="PROSITE" id="PS50853"/>
    </source>
</evidence>
<dbReference type="RefSeq" id="WP_129001764.1">
    <property type="nucleotide sequence ID" value="NZ_SDHZ01000001.1"/>
</dbReference>
<dbReference type="SUPFAM" id="SSF49899">
    <property type="entry name" value="Concanavalin A-like lectins/glucanases"/>
    <property type="match status" value="1"/>
</dbReference>
<dbReference type="EMBL" id="SDHZ01000001">
    <property type="protein sequence ID" value="RXK86013.1"/>
    <property type="molecule type" value="Genomic_DNA"/>
</dbReference>
<reference evidence="3 4" key="1">
    <citation type="submission" date="2019-01" db="EMBL/GenBank/DDBJ databases">
        <title>Filimonas sp. strain TTM-71.</title>
        <authorList>
            <person name="Chen W.-M."/>
        </authorList>
    </citation>
    <scope>NUCLEOTIDE SEQUENCE [LARGE SCALE GENOMIC DNA]</scope>
    <source>
        <strain evidence="3 4">TTM-71</strain>
    </source>
</reference>
<dbReference type="GO" id="GO:0004553">
    <property type="term" value="F:hydrolase activity, hydrolyzing O-glycosyl compounds"/>
    <property type="evidence" value="ECO:0007669"/>
    <property type="project" value="UniProtKB-ARBA"/>
</dbReference>
<feature type="chain" id="PRO_5020540312" evidence="1">
    <location>
        <begin position="22"/>
        <end position="1404"/>
    </location>
</feature>
<keyword evidence="4" id="KW-1185">Reference proteome</keyword>
<dbReference type="InterPro" id="IPR026444">
    <property type="entry name" value="Secre_tail"/>
</dbReference>
<dbReference type="Gene3D" id="2.60.40.10">
    <property type="entry name" value="Immunoglobulins"/>
    <property type="match status" value="2"/>
</dbReference>
<evidence type="ECO:0000313" key="3">
    <source>
        <dbReference type="EMBL" id="RXK86013.1"/>
    </source>
</evidence>